<dbReference type="SMART" id="SM00437">
    <property type="entry name" value="TOP1Ac"/>
    <property type="match status" value="1"/>
</dbReference>
<keyword evidence="6 13" id="KW-0413">Isomerase</keyword>
<keyword evidence="14" id="KW-1185">Reference proteome</keyword>
<evidence type="ECO:0000259" key="12">
    <source>
        <dbReference type="PROSITE" id="PS52039"/>
    </source>
</evidence>
<dbReference type="PANTHER" id="PTHR11390:SF21">
    <property type="entry name" value="DNA TOPOISOMERASE 3-ALPHA"/>
    <property type="match status" value="1"/>
</dbReference>
<evidence type="ECO:0000256" key="7">
    <source>
        <dbReference type="ARBA" id="ARBA00030003"/>
    </source>
</evidence>
<evidence type="ECO:0000313" key="14">
    <source>
        <dbReference type="Proteomes" id="UP000245938"/>
    </source>
</evidence>
<keyword evidence="4" id="KW-0799">Topoisomerase</keyword>
<dbReference type="InterPro" id="IPR013497">
    <property type="entry name" value="Topo_IA_cen"/>
</dbReference>
<dbReference type="GO" id="GO:0003677">
    <property type="term" value="F:DNA binding"/>
    <property type="evidence" value="ECO:0007669"/>
    <property type="project" value="UniProtKB-KW"/>
</dbReference>
<dbReference type="GO" id="GO:0043597">
    <property type="term" value="C:cytoplasmic replication fork"/>
    <property type="evidence" value="ECO:0007669"/>
    <property type="project" value="TreeGrafter"/>
</dbReference>
<dbReference type="Gene3D" id="1.10.460.10">
    <property type="entry name" value="Topoisomerase I, domain 2"/>
    <property type="match status" value="1"/>
</dbReference>
<feature type="domain" description="Topo IA-type catalytic" evidence="12">
    <location>
        <begin position="167"/>
        <end position="593"/>
    </location>
</feature>
<keyword evidence="5" id="KW-0238">DNA-binding</keyword>
<name>A0A2U3AFT2_9BACL</name>
<dbReference type="Pfam" id="PF01131">
    <property type="entry name" value="Topoisom_bac"/>
    <property type="match status" value="1"/>
</dbReference>
<organism evidence="13 14">
    <name type="scientific">Kurthia sibirica</name>
    <dbReference type="NCBI Taxonomy" id="202750"/>
    <lineage>
        <taxon>Bacteria</taxon>
        <taxon>Bacillati</taxon>
        <taxon>Bacillota</taxon>
        <taxon>Bacilli</taxon>
        <taxon>Bacillales</taxon>
        <taxon>Caryophanaceae</taxon>
        <taxon>Kurthia</taxon>
    </lineage>
</organism>
<dbReference type="AlphaFoldDB" id="A0A2U3AFT2"/>
<comment type="similarity">
    <text evidence="2">Belongs to the type IA topoisomerase family.</text>
</comment>
<dbReference type="InterPro" id="IPR003601">
    <property type="entry name" value="Topo_IA_2"/>
</dbReference>
<evidence type="ECO:0000256" key="10">
    <source>
        <dbReference type="ARBA" id="ARBA00032877"/>
    </source>
</evidence>
<evidence type="ECO:0000256" key="1">
    <source>
        <dbReference type="ARBA" id="ARBA00000213"/>
    </source>
</evidence>
<protein>
    <recommendedName>
        <fullName evidence="3">DNA topoisomerase</fullName>
        <ecNumber evidence="3">5.6.2.1</ecNumber>
    </recommendedName>
    <alternativeName>
        <fullName evidence="10">Omega-protein</fullName>
    </alternativeName>
    <alternativeName>
        <fullName evidence="9">Relaxing enzyme</fullName>
    </alternativeName>
    <alternativeName>
        <fullName evidence="7">Swivelase</fullName>
    </alternativeName>
    <alternativeName>
        <fullName evidence="8">Untwisting enzyme</fullName>
    </alternativeName>
</protein>
<dbReference type="GO" id="GO:0003917">
    <property type="term" value="F:DNA topoisomerase type I (single strand cut, ATP-independent) activity"/>
    <property type="evidence" value="ECO:0007669"/>
    <property type="project" value="UniProtKB-EC"/>
</dbReference>
<dbReference type="InterPro" id="IPR023405">
    <property type="entry name" value="Topo_IA_core_domain"/>
</dbReference>
<evidence type="ECO:0000259" key="11">
    <source>
        <dbReference type="PROSITE" id="PS50880"/>
    </source>
</evidence>
<evidence type="ECO:0000256" key="8">
    <source>
        <dbReference type="ARBA" id="ARBA00031985"/>
    </source>
</evidence>
<dbReference type="InterPro" id="IPR006171">
    <property type="entry name" value="TOPRIM_dom"/>
</dbReference>
<dbReference type="InterPro" id="IPR000380">
    <property type="entry name" value="Topo_IA"/>
</dbReference>
<proteinExistence type="inferred from homology"/>
<evidence type="ECO:0000256" key="5">
    <source>
        <dbReference type="ARBA" id="ARBA00023125"/>
    </source>
</evidence>
<evidence type="ECO:0000256" key="3">
    <source>
        <dbReference type="ARBA" id="ARBA00012891"/>
    </source>
</evidence>
<dbReference type="Pfam" id="PF01751">
    <property type="entry name" value="Toprim"/>
    <property type="match status" value="1"/>
</dbReference>
<dbReference type="SUPFAM" id="SSF56712">
    <property type="entry name" value="Prokaryotic type I DNA topoisomerase"/>
    <property type="match status" value="1"/>
</dbReference>
<dbReference type="SMART" id="SM00493">
    <property type="entry name" value="TOPRIM"/>
    <property type="match status" value="1"/>
</dbReference>
<dbReference type="PROSITE" id="PS50880">
    <property type="entry name" value="TOPRIM"/>
    <property type="match status" value="1"/>
</dbReference>
<evidence type="ECO:0000313" key="13">
    <source>
        <dbReference type="EMBL" id="PWI23380.1"/>
    </source>
</evidence>
<accession>A0A2U3AFT2</accession>
<dbReference type="Gene3D" id="3.40.50.140">
    <property type="match status" value="1"/>
</dbReference>
<dbReference type="GO" id="GO:0006281">
    <property type="term" value="P:DNA repair"/>
    <property type="evidence" value="ECO:0007669"/>
    <property type="project" value="TreeGrafter"/>
</dbReference>
<dbReference type="InterPro" id="IPR003602">
    <property type="entry name" value="Topo_IA_DNA-bd_dom"/>
</dbReference>
<dbReference type="RefSeq" id="WP_109307434.1">
    <property type="nucleotide sequence ID" value="NZ_BJUF01000074.1"/>
</dbReference>
<dbReference type="CDD" id="cd01028">
    <property type="entry name" value="TOPRIM_TopoIA"/>
    <property type="match status" value="1"/>
</dbReference>
<dbReference type="GO" id="GO:0006310">
    <property type="term" value="P:DNA recombination"/>
    <property type="evidence" value="ECO:0007669"/>
    <property type="project" value="TreeGrafter"/>
</dbReference>
<dbReference type="InterPro" id="IPR013826">
    <property type="entry name" value="Topo_IA_cen_sub3"/>
</dbReference>
<evidence type="ECO:0000256" key="9">
    <source>
        <dbReference type="ARBA" id="ARBA00032235"/>
    </source>
</evidence>
<dbReference type="PROSITE" id="PS52039">
    <property type="entry name" value="TOPO_IA_2"/>
    <property type="match status" value="1"/>
</dbReference>
<dbReference type="PRINTS" id="PR00417">
    <property type="entry name" value="PRTPISMRASEI"/>
</dbReference>
<evidence type="ECO:0000256" key="2">
    <source>
        <dbReference type="ARBA" id="ARBA00009446"/>
    </source>
</evidence>
<sequence length="690" mass="77007">MVKYAILCEKASAAKNFAAALGGMQGNFEGNSYVIVAGSGHLLTLVEPEEMVDESMADKYSSWSPNEMPWDSSKLSWKKRPIVYKGMDGKKRSRATDLAKLKKNTMDAEIMVIATDVDPSGEGELLAWEIIDAINWKRPVYRMYFSDEAAPSIHKSFREMKDVSDKNKDGDYVKAEARNRFDYLSMQLTRLATTYARQTGYPIKSARQGRLKSVIVRHIFEQEDAIKNYKKTPFYEVKFKDEFGNMFARKVKDDEAEGIRFLSKTDGAADMQKFGPSGITDIKKTRKSSAPGALLELSGLASILATKGYPAKEVLATYQKMYEDQVVSYPRTEDKFISNEQFNEMSSKVNQIANLVGVDTSLLTHRTARKTHVKDGGAHGANRPGSVVPKSLAELSKYGKSAEIIYTTLAKNFLAMYGEDYIYDSISARLEKYPTFVTSFTVPVELNFKRIFDTSNETKVKDDEEVEAGTKGIGTMANPFLFEGANKKPTKPSMKWIMAYLSKYNVGTGATRTGTLAEISSGKNAMLSEKKGTLKLTETGAITAIMAEGTWISSVTITKQLFDAMNDVGEFKKPTQYIIDIADKIIAHDKQLMAKNSSKLVKVLGKPKAKDTFVEKPKTEGTVNGEVIKFNEVWGGHTFTEQEKKSLLAGEVIEIEYVTAKKKKARCKGSLQKQSYKGKEFWGFKPDFSK</sequence>
<gene>
    <name evidence="13" type="ORF">DEX24_16240</name>
</gene>
<reference evidence="13 14" key="1">
    <citation type="submission" date="2018-05" db="EMBL/GenBank/DDBJ databases">
        <title>Kurthia sibirica genome sequence.</title>
        <authorList>
            <person name="Maclea K.S."/>
            <person name="Goen A.E."/>
        </authorList>
    </citation>
    <scope>NUCLEOTIDE SEQUENCE [LARGE SCALE GENOMIC DNA]</scope>
    <source>
        <strain evidence="13 14">ATCC 49154</strain>
    </source>
</reference>
<comment type="caution">
    <text evidence="13">The sequence shown here is derived from an EMBL/GenBank/DDBJ whole genome shotgun (WGS) entry which is preliminary data.</text>
</comment>
<dbReference type="PANTHER" id="PTHR11390">
    <property type="entry name" value="PROKARYOTIC DNA TOPOISOMERASE"/>
    <property type="match status" value="1"/>
</dbReference>
<dbReference type="Gene3D" id="1.10.290.10">
    <property type="entry name" value="Topoisomerase I, domain 4"/>
    <property type="match status" value="1"/>
</dbReference>
<dbReference type="Proteomes" id="UP000245938">
    <property type="component" value="Unassembled WGS sequence"/>
</dbReference>
<dbReference type="SMART" id="SM00436">
    <property type="entry name" value="TOP1Bc"/>
    <property type="match status" value="1"/>
</dbReference>
<dbReference type="EMBL" id="QFVR01000036">
    <property type="protein sequence ID" value="PWI23380.1"/>
    <property type="molecule type" value="Genomic_DNA"/>
</dbReference>
<dbReference type="Gene3D" id="2.70.20.10">
    <property type="entry name" value="Topoisomerase I, domain 3"/>
    <property type="match status" value="1"/>
</dbReference>
<dbReference type="GO" id="GO:0006265">
    <property type="term" value="P:DNA topological change"/>
    <property type="evidence" value="ECO:0007669"/>
    <property type="project" value="InterPro"/>
</dbReference>
<feature type="domain" description="Toprim" evidence="11">
    <location>
        <begin position="3"/>
        <end position="149"/>
    </location>
</feature>
<comment type="catalytic activity">
    <reaction evidence="1">
        <text>ATP-independent breakage of single-stranded DNA, followed by passage and rejoining.</text>
        <dbReference type="EC" id="5.6.2.1"/>
    </reaction>
</comment>
<dbReference type="InterPro" id="IPR013825">
    <property type="entry name" value="Topo_IA_cen_sub2"/>
</dbReference>
<dbReference type="EC" id="5.6.2.1" evidence="3"/>
<dbReference type="InterPro" id="IPR013824">
    <property type="entry name" value="Topo_IA_cen_sub1"/>
</dbReference>
<dbReference type="OrthoDB" id="9803554at2"/>
<evidence type="ECO:0000256" key="4">
    <source>
        <dbReference type="ARBA" id="ARBA00023029"/>
    </source>
</evidence>
<evidence type="ECO:0000256" key="6">
    <source>
        <dbReference type="ARBA" id="ARBA00023235"/>
    </source>
</evidence>